<gene>
    <name evidence="2" type="ORF">HOLleu_01689</name>
</gene>
<evidence type="ECO:0008006" key="4">
    <source>
        <dbReference type="Google" id="ProtNLM"/>
    </source>
</evidence>
<feature type="region of interest" description="Disordered" evidence="1">
    <location>
        <begin position="27"/>
        <end position="64"/>
    </location>
</feature>
<evidence type="ECO:0000313" key="2">
    <source>
        <dbReference type="EMBL" id="KAJ8049099.1"/>
    </source>
</evidence>
<protein>
    <recommendedName>
        <fullName evidence="4">HTH psq-type domain-containing protein</fullName>
    </recommendedName>
</protein>
<proteinExistence type="predicted"/>
<organism evidence="2 3">
    <name type="scientific">Holothuria leucospilota</name>
    <name type="common">Black long sea cucumber</name>
    <name type="synonym">Mertensiothuria leucospilota</name>
    <dbReference type="NCBI Taxonomy" id="206669"/>
    <lineage>
        <taxon>Eukaryota</taxon>
        <taxon>Metazoa</taxon>
        <taxon>Echinodermata</taxon>
        <taxon>Eleutherozoa</taxon>
        <taxon>Echinozoa</taxon>
        <taxon>Holothuroidea</taxon>
        <taxon>Aspidochirotacea</taxon>
        <taxon>Aspidochirotida</taxon>
        <taxon>Holothuriidae</taxon>
        <taxon>Holothuria</taxon>
    </lineage>
</organism>
<feature type="compositionally biased region" description="Basic and acidic residues" evidence="1">
    <location>
        <begin position="36"/>
        <end position="47"/>
    </location>
</feature>
<comment type="caution">
    <text evidence="2">The sequence shown here is derived from an EMBL/GenBank/DDBJ whole genome shotgun (WGS) entry which is preliminary data.</text>
</comment>
<name>A0A9Q1CRC3_HOLLE</name>
<dbReference type="OrthoDB" id="6760904at2759"/>
<accession>A0A9Q1CRC3</accession>
<sequence>MYAEEDNHLGENRDSFLIHYETAKRPETSARPVVTECHDESYQERKTWGTRHKEGRAHTYGVPKSALQRRIKKGVINMPASRAPVFTKDEEALLHDHVLEMDKMGFGLTIDDVCRTAFEMAEEGKIPHRFNKEKKRAGYDW</sequence>
<keyword evidence="3" id="KW-1185">Reference proteome</keyword>
<evidence type="ECO:0000256" key="1">
    <source>
        <dbReference type="SAM" id="MobiDB-lite"/>
    </source>
</evidence>
<dbReference type="Proteomes" id="UP001152320">
    <property type="component" value="Chromosome 1"/>
</dbReference>
<evidence type="ECO:0000313" key="3">
    <source>
        <dbReference type="Proteomes" id="UP001152320"/>
    </source>
</evidence>
<dbReference type="AlphaFoldDB" id="A0A9Q1CRC3"/>
<dbReference type="EMBL" id="JAIZAY010000001">
    <property type="protein sequence ID" value="KAJ8049099.1"/>
    <property type="molecule type" value="Genomic_DNA"/>
</dbReference>
<reference evidence="2" key="1">
    <citation type="submission" date="2021-10" db="EMBL/GenBank/DDBJ databases">
        <title>Tropical sea cucumber genome reveals ecological adaptation and Cuvierian tubules defense mechanism.</title>
        <authorList>
            <person name="Chen T."/>
        </authorList>
    </citation>
    <scope>NUCLEOTIDE SEQUENCE</scope>
    <source>
        <strain evidence="2">Nanhai2018</strain>
        <tissue evidence="2">Muscle</tissue>
    </source>
</reference>